<feature type="coiled-coil region" evidence="8">
    <location>
        <begin position="506"/>
        <end position="589"/>
    </location>
</feature>
<evidence type="ECO:0000313" key="11">
    <source>
        <dbReference type="EnsemblMetazoa" id="GPPI026843-PA"/>
    </source>
</evidence>
<dbReference type="VEuPathDB" id="VectorBase:GPPI026843"/>
<dbReference type="PROSITE" id="PS50006">
    <property type="entry name" value="FHA_DOMAIN"/>
    <property type="match status" value="1"/>
</dbReference>
<dbReference type="GO" id="GO:0051231">
    <property type="term" value="P:spindle elongation"/>
    <property type="evidence" value="ECO:0007669"/>
    <property type="project" value="TreeGrafter"/>
</dbReference>
<dbReference type="SUPFAM" id="SSF52540">
    <property type="entry name" value="P-loop containing nucleoside triphosphate hydrolases"/>
    <property type="match status" value="1"/>
</dbReference>
<feature type="binding site" evidence="7">
    <location>
        <begin position="163"/>
        <end position="170"/>
    </location>
    <ligand>
        <name>ATP</name>
        <dbReference type="ChEBI" id="CHEBI:30616"/>
    </ligand>
</feature>
<dbReference type="SMART" id="SM00129">
    <property type="entry name" value="KISc"/>
    <property type="match status" value="1"/>
</dbReference>
<dbReference type="Proteomes" id="UP000092460">
    <property type="component" value="Unassembled WGS sequence"/>
</dbReference>
<organism evidence="11 12">
    <name type="scientific">Glossina palpalis gambiensis</name>
    <dbReference type="NCBI Taxonomy" id="67801"/>
    <lineage>
        <taxon>Eukaryota</taxon>
        <taxon>Metazoa</taxon>
        <taxon>Ecdysozoa</taxon>
        <taxon>Arthropoda</taxon>
        <taxon>Hexapoda</taxon>
        <taxon>Insecta</taxon>
        <taxon>Pterygota</taxon>
        <taxon>Neoptera</taxon>
        <taxon>Endopterygota</taxon>
        <taxon>Diptera</taxon>
        <taxon>Brachycera</taxon>
        <taxon>Muscomorpha</taxon>
        <taxon>Hippoboscoidea</taxon>
        <taxon>Glossinidae</taxon>
        <taxon>Glossina</taxon>
    </lineage>
</organism>
<dbReference type="GO" id="GO:0005875">
    <property type="term" value="C:microtubule associated complex"/>
    <property type="evidence" value="ECO:0007669"/>
    <property type="project" value="TreeGrafter"/>
</dbReference>
<dbReference type="InterPro" id="IPR027417">
    <property type="entry name" value="P-loop_NTPase"/>
</dbReference>
<accession>A0A1B0BDT6</accession>
<evidence type="ECO:0000256" key="8">
    <source>
        <dbReference type="SAM" id="Coils"/>
    </source>
</evidence>
<protein>
    <recommendedName>
        <fullName evidence="13">Kinesin-like protein</fullName>
    </recommendedName>
</protein>
<dbReference type="AlphaFoldDB" id="A0A1B0BDT6"/>
<evidence type="ECO:0008006" key="13">
    <source>
        <dbReference type="Google" id="ProtNLM"/>
    </source>
</evidence>
<keyword evidence="5 8" id="KW-0175">Coiled coil</keyword>
<proteinExistence type="inferred from homology"/>
<dbReference type="EnsemblMetazoa" id="GPPI026843-RA">
    <property type="protein sequence ID" value="GPPI026843-PA"/>
    <property type="gene ID" value="GPPI026843"/>
</dbReference>
<evidence type="ECO:0000256" key="2">
    <source>
        <dbReference type="ARBA" id="ARBA00022490"/>
    </source>
</evidence>
<evidence type="ECO:0000313" key="12">
    <source>
        <dbReference type="Proteomes" id="UP000092460"/>
    </source>
</evidence>
<evidence type="ECO:0000256" key="6">
    <source>
        <dbReference type="ARBA" id="ARBA00023212"/>
    </source>
</evidence>
<dbReference type="PRINTS" id="PR00380">
    <property type="entry name" value="KINESINHEAVY"/>
</dbReference>
<dbReference type="PANTHER" id="PTHR47969:SF15">
    <property type="entry name" value="CHROMOSOME-ASSOCIATED KINESIN KIF4A-RELATED"/>
    <property type="match status" value="1"/>
</dbReference>
<dbReference type="STRING" id="67801.A0A1B0BDT6"/>
<evidence type="ECO:0000256" key="4">
    <source>
        <dbReference type="ARBA" id="ARBA00022840"/>
    </source>
</evidence>
<sequence length="832" mass="94804">MPNEKNKSLFAEGNIKVICRFRPLSDDEIEDGAESIVNLPNEAEENCISIGANYYQLLQRKISLHKVIKMPNEKNKSLFAEGNIKVICRFRPLSDDEIEDGAESIVNLPNEAEENCISIGAKSYSFDKVLHSDATQDRLYTVAAEPLVSDLLDGYNGTLFAYGQTSSGKTYSMEGIIGDTVEQGIIPRAVNEIFNRIRSKAMEFEFLVKVSYFEIYMEKIHDLLDASKVNLQIHESRTRKPYVKDISERCVSSPEDVFDIIEEGRLNRHVSVTNMNKYSSRSHSVFSIRVNQKNLIHQRQLSGTLYFLDLAGSEKVSKTGANGVVLNEAKIINKSLSALGNVISALSDSKKTHIPYRDSKLTRILQESLGGNARTTVLLCCSPADTSESETKSTLEFGRRAKNIKNVAFIDERCSAEKWKILYERQVWQMRQLENELIRWRNGELVRPSEQVNFADSMYSSSSDIKTTLADNCISPISFHSSAINMTYLKESDETLQRTYDKSEQIFELNSDIDNLKQQFIEKEDTISDLEAENNGLKQELESARKEVKTLINAVERLARDYDEKCAELFTKEEDIKDLSKKLKFAQNTQNDCLLKMETLNNIKDDINEMMNHFSTGLMEITQSLSAEYPSSDSGTKSTVSLIEIANIENAMNLNEKYALLDNKDEFSLKALDDNLRKIALDEQTDTHEQSLDMKTMKEMLTTIGTEAKQKIRNLSMNDMNSVGTNDISEVCQELRPPRKFLNLDKEVANELDRLRQVIAFNQRLDRIRQGIIQLESHLTNELGIFYLNMRNVFNTTDASRETKSETFYIEKLEQPESIMKSADNQNIAHER</sequence>
<dbReference type="InterPro" id="IPR001752">
    <property type="entry name" value="Kinesin_motor_dom"/>
</dbReference>
<dbReference type="CDD" id="cd01369">
    <property type="entry name" value="KISc_KHC_KIF5"/>
    <property type="match status" value="1"/>
</dbReference>
<dbReference type="InterPro" id="IPR027640">
    <property type="entry name" value="Kinesin-like_fam"/>
</dbReference>
<reference evidence="11" key="2">
    <citation type="submission" date="2020-05" db="UniProtKB">
        <authorList>
            <consortium name="EnsemblMetazoa"/>
        </authorList>
    </citation>
    <scope>IDENTIFICATION</scope>
    <source>
        <strain evidence="11">IAEA</strain>
    </source>
</reference>
<dbReference type="GO" id="GO:0007018">
    <property type="term" value="P:microtubule-based movement"/>
    <property type="evidence" value="ECO:0007669"/>
    <property type="project" value="InterPro"/>
</dbReference>
<evidence type="ECO:0000259" key="10">
    <source>
        <dbReference type="PROSITE" id="PS50067"/>
    </source>
</evidence>
<dbReference type="PROSITE" id="PS50067">
    <property type="entry name" value="KINESIN_MOTOR_2"/>
    <property type="match status" value="1"/>
</dbReference>
<name>A0A1B0BDT6_9MUSC</name>
<evidence type="ECO:0000256" key="7">
    <source>
        <dbReference type="PROSITE-ProRule" id="PRU00283"/>
    </source>
</evidence>
<comment type="subcellular location">
    <subcellularLocation>
        <location evidence="1">Cytoplasm</location>
        <location evidence="1">Cytoskeleton</location>
    </subcellularLocation>
</comment>
<keyword evidence="3 7" id="KW-0547">Nucleotide-binding</keyword>
<keyword evidence="2" id="KW-0963">Cytoplasm</keyword>
<dbReference type="PANTHER" id="PTHR47969">
    <property type="entry name" value="CHROMOSOME-ASSOCIATED KINESIN KIF4A-RELATED"/>
    <property type="match status" value="1"/>
</dbReference>
<dbReference type="EMBL" id="JXJN01012658">
    <property type="status" value="NOT_ANNOTATED_CDS"/>
    <property type="molecule type" value="Genomic_DNA"/>
</dbReference>
<feature type="domain" description="Kinesin motor" evidence="10">
    <location>
        <begin position="83"/>
        <end position="404"/>
    </location>
</feature>
<evidence type="ECO:0000256" key="3">
    <source>
        <dbReference type="ARBA" id="ARBA00022741"/>
    </source>
</evidence>
<evidence type="ECO:0000259" key="9">
    <source>
        <dbReference type="PROSITE" id="PS50006"/>
    </source>
</evidence>
<dbReference type="InterPro" id="IPR000253">
    <property type="entry name" value="FHA_dom"/>
</dbReference>
<evidence type="ECO:0000256" key="5">
    <source>
        <dbReference type="ARBA" id="ARBA00023054"/>
    </source>
</evidence>
<dbReference type="GO" id="GO:0005524">
    <property type="term" value="F:ATP binding"/>
    <property type="evidence" value="ECO:0007669"/>
    <property type="project" value="UniProtKB-UniRule"/>
</dbReference>
<keyword evidence="4 7" id="KW-0067">ATP-binding</keyword>
<dbReference type="EMBL" id="JXJN01012657">
    <property type="status" value="NOT_ANNOTATED_CDS"/>
    <property type="molecule type" value="Genomic_DNA"/>
</dbReference>
<dbReference type="Pfam" id="PF00225">
    <property type="entry name" value="Kinesin"/>
    <property type="match status" value="1"/>
</dbReference>
<reference evidence="12" key="1">
    <citation type="submission" date="2015-01" db="EMBL/GenBank/DDBJ databases">
        <authorList>
            <person name="Aksoy S."/>
            <person name="Warren W."/>
            <person name="Wilson R.K."/>
        </authorList>
    </citation>
    <scope>NUCLEOTIDE SEQUENCE [LARGE SCALE GENOMIC DNA]</scope>
    <source>
        <strain evidence="12">IAEA</strain>
    </source>
</reference>
<dbReference type="GO" id="GO:0008017">
    <property type="term" value="F:microtubule binding"/>
    <property type="evidence" value="ECO:0007669"/>
    <property type="project" value="InterPro"/>
</dbReference>
<dbReference type="Gene3D" id="3.40.850.10">
    <property type="entry name" value="Kinesin motor domain"/>
    <property type="match status" value="1"/>
</dbReference>
<dbReference type="GO" id="GO:0007052">
    <property type="term" value="P:mitotic spindle organization"/>
    <property type="evidence" value="ECO:0007669"/>
    <property type="project" value="TreeGrafter"/>
</dbReference>
<comment type="similarity">
    <text evidence="7">Belongs to the TRAFAC class myosin-kinesin ATPase superfamily. Kinesin family.</text>
</comment>
<dbReference type="InterPro" id="IPR036961">
    <property type="entry name" value="Kinesin_motor_dom_sf"/>
</dbReference>
<keyword evidence="6" id="KW-0206">Cytoskeleton</keyword>
<keyword evidence="7" id="KW-0505">Motor protein</keyword>
<evidence type="ECO:0000256" key="1">
    <source>
        <dbReference type="ARBA" id="ARBA00004245"/>
    </source>
</evidence>
<feature type="domain" description="FHA" evidence="9">
    <location>
        <begin position="261"/>
        <end position="331"/>
    </location>
</feature>
<dbReference type="GO" id="GO:0003777">
    <property type="term" value="F:microtubule motor activity"/>
    <property type="evidence" value="ECO:0007669"/>
    <property type="project" value="InterPro"/>
</dbReference>
<keyword evidence="12" id="KW-1185">Reference proteome</keyword>